<accession>A0A133KFI6</accession>
<sequence>MIIMDFKMQDLKLDMGTTPLENMFLNTYIQMADGDAIKVYLLIYKDCYAYQRVDVEKIKRQLRFSDERFQEAVDYWVNMGIFRQKRADNGTDFIEIVSLRQMYFGDSVDNQTSEAAYDLAQRKSIMFTNIETIIDRNLTPADITRIQETILEYNCDPELVTEAFSQAKQSGNVDVKYVMGFIKTWRDQNISSLNDLRMKEERDKLLRAKSPRQYRRKANPKSGRLTPRSESDISSFIQRRKEERLNKILEQRGEEVDS</sequence>
<gene>
    <name evidence="4" type="ORF">HMPREF3200_00825</name>
</gene>
<comment type="similarity">
    <text evidence="1">Belongs to the DnaB/DnaD family.</text>
</comment>
<feature type="domain" description="DnaB/C C-terminal" evidence="3">
    <location>
        <begin position="127"/>
        <end position="198"/>
    </location>
</feature>
<dbReference type="EMBL" id="LRPM01000029">
    <property type="protein sequence ID" value="KWZ78290.1"/>
    <property type="molecule type" value="Genomic_DNA"/>
</dbReference>
<evidence type="ECO:0000313" key="4">
    <source>
        <dbReference type="EMBL" id="KWZ78290.1"/>
    </source>
</evidence>
<reference evidence="5" key="1">
    <citation type="submission" date="2016-01" db="EMBL/GenBank/DDBJ databases">
        <authorList>
            <person name="Mitreva M."/>
            <person name="Pepin K.H."/>
            <person name="Mihindukulasuriya K.A."/>
            <person name="Fulton R."/>
            <person name="Fronick C."/>
            <person name="O'Laughlin M."/>
            <person name="Miner T."/>
            <person name="Herter B."/>
            <person name="Rosa B.A."/>
            <person name="Cordes M."/>
            <person name="Tomlinson C."/>
            <person name="Wollam A."/>
            <person name="Palsikar V.B."/>
            <person name="Mardis E.R."/>
            <person name="Wilson R.K."/>
        </authorList>
    </citation>
    <scope>NUCLEOTIDE SEQUENCE [LARGE SCALE GENOMIC DNA]</scope>
    <source>
        <strain evidence="5">MJR8151</strain>
    </source>
</reference>
<dbReference type="PATRIC" id="fig|33036.3.peg.818"/>
<dbReference type="InterPro" id="IPR034829">
    <property type="entry name" value="DnaD-like_sf"/>
</dbReference>
<dbReference type="Pfam" id="PF07261">
    <property type="entry name" value="DnaB_2"/>
    <property type="match status" value="1"/>
</dbReference>
<evidence type="ECO:0000313" key="5">
    <source>
        <dbReference type="Proteomes" id="UP000070383"/>
    </source>
</evidence>
<dbReference type="SUPFAM" id="SSF158499">
    <property type="entry name" value="DnaD domain-like"/>
    <property type="match status" value="1"/>
</dbReference>
<keyword evidence="5" id="KW-1185">Reference proteome</keyword>
<dbReference type="AlphaFoldDB" id="A0A133KFI6"/>
<evidence type="ECO:0000259" key="3">
    <source>
        <dbReference type="Pfam" id="PF07261"/>
    </source>
</evidence>
<proteinExistence type="inferred from homology"/>
<dbReference type="STRING" id="33036.HMPREF3200_00825"/>
<dbReference type="Gene3D" id="1.10.10.630">
    <property type="entry name" value="DnaD domain-like"/>
    <property type="match status" value="1"/>
</dbReference>
<feature type="region of interest" description="Disordered" evidence="2">
    <location>
        <begin position="211"/>
        <end position="237"/>
    </location>
</feature>
<name>A0A133KFI6_9FIRM</name>
<dbReference type="InterPro" id="IPR006343">
    <property type="entry name" value="DnaB/C_C"/>
</dbReference>
<evidence type="ECO:0000256" key="1">
    <source>
        <dbReference type="ARBA" id="ARBA00093462"/>
    </source>
</evidence>
<evidence type="ECO:0000256" key="2">
    <source>
        <dbReference type="SAM" id="MobiDB-lite"/>
    </source>
</evidence>
<protein>
    <submittedName>
        <fullName evidence="4">DnaD domain protein</fullName>
    </submittedName>
</protein>
<dbReference type="NCBIfam" id="TIGR01446">
    <property type="entry name" value="DnaD_dom"/>
    <property type="match status" value="1"/>
</dbReference>
<dbReference type="Proteomes" id="UP000070383">
    <property type="component" value="Unassembled WGS sequence"/>
</dbReference>
<organism evidence="4 5">
    <name type="scientific">Anaerococcus tetradius</name>
    <dbReference type="NCBI Taxonomy" id="33036"/>
    <lineage>
        <taxon>Bacteria</taxon>
        <taxon>Bacillati</taxon>
        <taxon>Bacillota</taxon>
        <taxon>Tissierellia</taxon>
        <taxon>Tissierellales</taxon>
        <taxon>Peptoniphilaceae</taxon>
        <taxon>Anaerococcus</taxon>
    </lineage>
</organism>
<comment type="caution">
    <text evidence="4">The sequence shown here is derived from an EMBL/GenBank/DDBJ whole genome shotgun (WGS) entry which is preliminary data.</text>
</comment>